<dbReference type="PANTHER" id="PTHR23077:SF171">
    <property type="entry name" value="NUCLEAR VALOSIN-CONTAINING PROTEIN-LIKE"/>
    <property type="match status" value="1"/>
</dbReference>
<dbReference type="Pfam" id="PF07918">
    <property type="entry name" value="CAP160"/>
    <property type="match status" value="1"/>
</dbReference>
<evidence type="ECO:0000313" key="5">
    <source>
        <dbReference type="Proteomes" id="UP000631114"/>
    </source>
</evidence>
<keyword evidence="2" id="KW-0067">ATP-binding</keyword>
<reference evidence="4 5" key="1">
    <citation type="submission" date="2020-10" db="EMBL/GenBank/DDBJ databases">
        <title>The Coptis chinensis genome and diversification of protoberbering-type alkaloids.</title>
        <authorList>
            <person name="Wang B."/>
            <person name="Shu S."/>
            <person name="Song C."/>
            <person name="Liu Y."/>
        </authorList>
    </citation>
    <scope>NUCLEOTIDE SEQUENCE [LARGE SCALE GENOMIC DNA]</scope>
    <source>
        <strain evidence="4">HL-2020</strain>
        <tissue evidence="4">Leaf</tissue>
    </source>
</reference>
<comment type="caution">
    <text evidence="4">The sequence shown here is derived from an EMBL/GenBank/DDBJ whole genome shotgun (WGS) entry which is preliminary data.</text>
</comment>
<feature type="transmembrane region" description="Helical" evidence="3">
    <location>
        <begin position="12"/>
        <end position="34"/>
    </location>
</feature>
<keyword evidence="3" id="KW-1133">Transmembrane helix</keyword>
<dbReference type="GO" id="GO:0005829">
    <property type="term" value="C:cytosol"/>
    <property type="evidence" value="ECO:0007669"/>
    <property type="project" value="TreeGrafter"/>
</dbReference>
<sequence length="147" mass="16416">METLPPQQLCPISIYITAILLLCETVVVVPNVTYKDIGGVENVKRELKETVQYPMEHPQKFEKCGIYVSFKRSAFLWTSRLWKTLLEKMIANECQANFISISLTKVATRTNKMPSVNSAIADKALSAKNVVASKIGYGDKTNDKTAT</sequence>
<keyword evidence="5" id="KW-1185">Reference proteome</keyword>
<dbReference type="EMBL" id="JADFTS010000007">
    <property type="protein sequence ID" value="KAF9595762.1"/>
    <property type="molecule type" value="Genomic_DNA"/>
</dbReference>
<name>A0A835LKF5_9MAGN</name>
<dbReference type="Gene3D" id="3.40.50.300">
    <property type="entry name" value="P-loop containing nucleotide triphosphate hydrolases"/>
    <property type="match status" value="1"/>
</dbReference>
<dbReference type="GO" id="GO:0034098">
    <property type="term" value="C:VCP-NPL4-UFD1 AAA ATPase complex"/>
    <property type="evidence" value="ECO:0007669"/>
    <property type="project" value="TreeGrafter"/>
</dbReference>
<dbReference type="InterPro" id="IPR027417">
    <property type="entry name" value="P-loop_NTPase"/>
</dbReference>
<evidence type="ECO:0000256" key="3">
    <source>
        <dbReference type="SAM" id="Phobius"/>
    </source>
</evidence>
<dbReference type="GO" id="GO:0031593">
    <property type="term" value="F:polyubiquitin modification-dependent protein binding"/>
    <property type="evidence" value="ECO:0007669"/>
    <property type="project" value="TreeGrafter"/>
</dbReference>
<dbReference type="OrthoDB" id="1931597at2759"/>
<keyword evidence="3" id="KW-0812">Transmembrane</keyword>
<dbReference type="AlphaFoldDB" id="A0A835LKF5"/>
<dbReference type="Proteomes" id="UP000631114">
    <property type="component" value="Unassembled WGS sequence"/>
</dbReference>
<dbReference type="SUPFAM" id="SSF52540">
    <property type="entry name" value="P-loop containing nucleoside triphosphate hydrolases"/>
    <property type="match status" value="1"/>
</dbReference>
<proteinExistence type="predicted"/>
<dbReference type="InterPro" id="IPR050168">
    <property type="entry name" value="AAA_ATPase_domain"/>
</dbReference>
<dbReference type="GO" id="GO:0030970">
    <property type="term" value="P:retrograde protein transport, ER to cytosol"/>
    <property type="evidence" value="ECO:0007669"/>
    <property type="project" value="TreeGrafter"/>
</dbReference>
<dbReference type="PANTHER" id="PTHR23077">
    <property type="entry name" value="AAA-FAMILY ATPASE"/>
    <property type="match status" value="1"/>
</dbReference>
<dbReference type="GO" id="GO:0051228">
    <property type="term" value="P:mitotic spindle disassembly"/>
    <property type="evidence" value="ECO:0007669"/>
    <property type="project" value="TreeGrafter"/>
</dbReference>
<keyword evidence="1" id="KW-0547">Nucleotide-binding</keyword>
<dbReference type="GO" id="GO:0097352">
    <property type="term" value="P:autophagosome maturation"/>
    <property type="evidence" value="ECO:0007669"/>
    <property type="project" value="TreeGrafter"/>
</dbReference>
<dbReference type="GO" id="GO:0005524">
    <property type="term" value="F:ATP binding"/>
    <property type="evidence" value="ECO:0007669"/>
    <property type="project" value="UniProtKB-KW"/>
</dbReference>
<organism evidence="4 5">
    <name type="scientific">Coptis chinensis</name>
    <dbReference type="NCBI Taxonomy" id="261450"/>
    <lineage>
        <taxon>Eukaryota</taxon>
        <taxon>Viridiplantae</taxon>
        <taxon>Streptophyta</taxon>
        <taxon>Embryophyta</taxon>
        <taxon>Tracheophyta</taxon>
        <taxon>Spermatophyta</taxon>
        <taxon>Magnoliopsida</taxon>
        <taxon>Ranunculales</taxon>
        <taxon>Ranunculaceae</taxon>
        <taxon>Coptidoideae</taxon>
        <taxon>Coptis</taxon>
    </lineage>
</organism>
<gene>
    <name evidence="4" type="ORF">IFM89_003504</name>
</gene>
<dbReference type="GO" id="GO:0016887">
    <property type="term" value="F:ATP hydrolysis activity"/>
    <property type="evidence" value="ECO:0007669"/>
    <property type="project" value="TreeGrafter"/>
</dbReference>
<dbReference type="InterPro" id="IPR012418">
    <property type="entry name" value="CAP160"/>
</dbReference>
<evidence type="ECO:0000256" key="1">
    <source>
        <dbReference type="ARBA" id="ARBA00022741"/>
    </source>
</evidence>
<evidence type="ECO:0000256" key="2">
    <source>
        <dbReference type="ARBA" id="ARBA00022840"/>
    </source>
</evidence>
<accession>A0A835LKF5</accession>
<keyword evidence="3" id="KW-0472">Membrane</keyword>
<evidence type="ECO:0000313" key="4">
    <source>
        <dbReference type="EMBL" id="KAF9595762.1"/>
    </source>
</evidence>
<dbReference type="GO" id="GO:0005634">
    <property type="term" value="C:nucleus"/>
    <property type="evidence" value="ECO:0007669"/>
    <property type="project" value="TreeGrafter"/>
</dbReference>
<protein>
    <submittedName>
        <fullName evidence="4">Uncharacterized protein</fullName>
    </submittedName>
</protein>